<accession>A0A7C4U0L1</accession>
<keyword evidence="6 7" id="KW-0472">Membrane</keyword>
<evidence type="ECO:0000256" key="6">
    <source>
        <dbReference type="ARBA" id="ARBA00023136"/>
    </source>
</evidence>
<gene>
    <name evidence="10" type="ORF">ENV82_02830</name>
</gene>
<evidence type="ECO:0000256" key="4">
    <source>
        <dbReference type="ARBA" id="ARBA00022692"/>
    </source>
</evidence>
<dbReference type="AlphaFoldDB" id="A0A7C4U0L1"/>
<reference evidence="10" key="1">
    <citation type="journal article" date="2020" name="mSystems">
        <title>Genome- and Community-Level Interaction Insights into Carbon Utilization and Element Cycling Functions of Hydrothermarchaeota in Hydrothermal Sediment.</title>
        <authorList>
            <person name="Zhou Z."/>
            <person name="Liu Y."/>
            <person name="Xu W."/>
            <person name="Pan J."/>
            <person name="Luo Z.H."/>
            <person name="Li M."/>
        </authorList>
    </citation>
    <scope>NUCLEOTIDE SEQUENCE [LARGE SCALE GENOMIC DNA]</scope>
    <source>
        <strain evidence="10">SpSt-794</strain>
    </source>
</reference>
<feature type="transmembrane region" description="Helical" evidence="7">
    <location>
        <begin position="157"/>
        <end position="178"/>
    </location>
</feature>
<keyword evidence="4 7" id="KW-0812">Transmembrane</keyword>
<feature type="transmembrane region" description="Helical" evidence="7">
    <location>
        <begin position="82"/>
        <end position="100"/>
    </location>
</feature>
<feature type="transmembrane region" description="Helical" evidence="7">
    <location>
        <begin position="12"/>
        <end position="30"/>
    </location>
</feature>
<dbReference type="InterPro" id="IPR050882">
    <property type="entry name" value="Prepilin_peptidase/N-MTase"/>
</dbReference>
<feature type="transmembrane region" description="Helical" evidence="7">
    <location>
        <begin position="235"/>
        <end position="258"/>
    </location>
</feature>
<organism evidence="10">
    <name type="scientific">Caldisericum exile</name>
    <dbReference type="NCBI Taxonomy" id="693075"/>
    <lineage>
        <taxon>Bacteria</taxon>
        <taxon>Pseudomonadati</taxon>
        <taxon>Caldisericota/Cryosericota group</taxon>
        <taxon>Caldisericota</taxon>
        <taxon>Caldisericia</taxon>
        <taxon>Caldisericales</taxon>
        <taxon>Caldisericaceae</taxon>
        <taxon>Caldisericum</taxon>
    </lineage>
</organism>
<name>A0A7C4U0L1_9BACT</name>
<protein>
    <submittedName>
        <fullName evidence="10">Prepilin peptidase</fullName>
    </submittedName>
</protein>
<comment type="subcellular location">
    <subcellularLocation>
        <location evidence="1">Cell membrane</location>
        <topology evidence="1">Multi-pass membrane protein</topology>
    </subcellularLocation>
</comment>
<proteinExistence type="inferred from homology"/>
<dbReference type="PANTHER" id="PTHR30487:SF0">
    <property type="entry name" value="PREPILIN LEADER PEPTIDASE_N-METHYLTRANSFERASE-RELATED"/>
    <property type="match status" value="1"/>
</dbReference>
<dbReference type="Pfam" id="PF01478">
    <property type="entry name" value="Peptidase_A24"/>
    <property type="match status" value="1"/>
</dbReference>
<dbReference type="GO" id="GO:0004190">
    <property type="term" value="F:aspartic-type endopeptidase activity"/>
    <property type="evidence" value="ECO:0007669"/>
    <property type="project" value="InterPro"/>
</dbReference>
<dbReference type="GO" id="GO:0006465">
    <property type="term" value="P:signal peptide processing"/>
    <property type="evidence" value="ECO:0007669"/>
    <property type="project" value="TreeGrafter"/>
</dbReference>
<keyword evidence="5 7" id="KW-1133">Transmembrane helix</keyword>
<evidence type="ECO:0000256" key="2">
    <source>
        <dbReference type="ARBA" id="ARBA00005801"/>
    </source>
</evidence>
<evidence type="ECO:0000256" key="7">
    <source>
        <dbReference type="SAM" id="Phobius"/>
    </source>
</evidence>
<dbReference type="GO" id="GO:0005886">
    <property type="term" value="C:plasma membrane"/>
    <property type="evidence" value="ECO:0007669"/>
    <property type="project" value="UniProtKB-SubCell"/>
</dbReference>
<evidence type="ECO:0000259" key="9">
    <source>
        <dbReference type="Pfam" id="PF06750"/>
    </source>
</evidence>
<evidence type="ECO:0000256" key="1">
    <source>
        <dbReference type="ARBA" id="ARBA00004651"/>
    </source>
</evidence>
<feature type="transmembrane region" description="Helical" evidence="7">
    <location>
        <begin position="107"/>
        <end position="124"/>
    </location>
</feature>
<dbReference type="InterPro" id="IPR000045">
    <property type="entry name" value="Prepilin_IV_endopep_pep"/>
</dbReference>
<comment type="caution">
    <text evidence="10">The sequence shown here is derived from an EMBL/GenBank/DDBJ whole genome shotgun (WGS) entry which is preliminary data.</text>
</comment>
<feature type="transmembrane region" description="Helical" evidence="7">
    <location>
        <begin position="190"/>
        <end position="223"/>
    </location>
</feature>
<keyword evidence="3" id="KW-1003">Cell membrane</keyword>
<feature type="domain" description="Prepilin type IV endopeptidase peptidase" evidence="8">
    <location>
        <begin position="113"/>
        <end position="218"/>
    </location>
</feature>
<evidence type="ECO:0000313" key="10">
    <source>
        <dbReference type="EMBL" id="HGW60349.1"/>
    </source>
</evidence>
<dbReference type="Pfam" id="PF06750">
    <property type="entry name" value="A24_N_bact"/>
    <property type="match status" value="1"/>
</dbReference>
<sequence>MWNIFLLLDYYRVFGAILCFILGAIIGSFLEVVVDRVPKGESIISPPSHCPYCGHRLEPKDLIPIVSYFILKGKCRYCGKKIPFPIIETLVALLFAFLYLKFDLGILFIKFAIFVVFLVSVSFIDLYYGIVYDAMVMPGALLGLICGFLTHTLRDSLLGVLFFGVTFALIILISKLFYKEGGMGEGDLTTGIMIGAFLGVKYGIIAFFLSFFIGAVAGMLMMVIGKKDRKSAIPFVPYLATGSVISIFLGNSIIAFYLNLFKM</sequence>
<dbReference type="PANTHER" id="PTHR30487">
    <property type="entry name" value="TYPE 4 PREPILIN-LIKE PROTEINS LEADER PEPTIDE-PROCESSING ENZYME"/>
    <property type="match status" value="1"/>
</dbReference>
<feature type="transmembrane region" description="Helical" evidence="7">
    <location>
        <begin position="130"/>
        <end position="150"/>
    </location>
</feature>
<evidence type="ECO:0000259" key="8">
    <source>
        <dbReference type="Pfam" id="PF01478"/>
    </source>
</evidence>
<evidence type="ECO:0000256" key="5">
    <source>
        <dbReference type="ARBA" id="ARBA00022989"/>
    </source>
</evidence>
<evidence type="ECO:0000256" key="3">
    <source>
        <dbReference type="ARBA" id="ARBA00022475"/>
    </source>
</evidence>
<feature type="domain" description="Prepilin peptidase A24 N-terminal" evidence="9">
    <location>
        <begin position="21"/>
        <end position="102"/>
    </location>
</feature>
<dbReference type="InterPro" id="IPR010627">
    <property type="entry name" value="Prepilin_pept_A24_N"/>
</dbReference>
<dbReference type="EMBL" id="DTHV01000091">
    <property type="protein sequence ID" value="HGW60349.1"/>
    <property type="molecule type" value="Genomic_DNA"/>
</dbReference>
<comment type="similarity">
    <text evidence="2">Belongs to the peptidase A24 family.</text>
</comment>
<dbReference type="Gene3D" id="1.20.120.1220">
    <property type="match status" value="1"/>
</dbReference>